<accession>A0A9D4GMM3</accession>
<dbReference type="AlphaFoldDB" id="A0A9D4GMM3"/>
<name>A0A9D4GMM3_DREPO</name>
<reference evidence="1" key="2">
    <citation type="submission" date="2020-11" db="EMBL/GenBank/DDBJ databases">
        <authorList>
            <person name="McCartney M.A."/>
            <person name="Auch B."/>
            <person name="Kono T."/>
            <person name="Mallez S."/>
            <person name="Becker A."/>
            <person name="Gohl D.M."/>
            <person name="Silverstein K.A.T."/>
            <person name="Koren S."/>
            <person name="Bechman K.B."/>
            <person name="Herman A."/>
            <person name="Abrahante J.E."/>
            <person name="Garbe J."/>
        </authorList>
    </citation>
    <scope>NUCLEOTIDE SEQUENCE</scope>
    <source>
        <strain evidence="1">Duluth1</strain>
        <tissue evidence="1">Whole animal</tissue>
    </source>
</reference>
<organism evidence="1 2">
    <name type="scientific">Dreissena polymorpha</name>
    <name type="common">Zebra mussel</name>
    <name type="synonym">Mytilus polymorpha</name>
    <dbReference type="NCBI Taxonomy" id="45954"/>
    <lineage>
        <taxon>Eukaryota</taxon>
        <taxon>Metazoa</taxon>
        <taxon>Spiralia</taxon>
        <taxon>Lophotrochozoa</taxon>
        <taxon>Mollusca</taxon>
        <taxon>Bivalvia</taxon>
        <taxon>Autobranchia</taxon>
        <taxon>Heteroconchia</taxon>
        <taxon>Euheterodonta</taxon>
        <taxon>Imparidentia</taxon>
        <taxon>Neoheterodontei</taxon>
        <taxon>Myida</taxon>
        <taxon>Dreissenoidea</taxon>
        <taxon>Dreissenidae</taxon>
        <taxon>Dreissena</taxon>
    </lineage>
</organism>
<comment type="caution">
    <text evidence="1">The sequence shown here is derived from an EMBL/GenBank/DDBJ whole genome shotgun (WGS) entry which is preliminary data.</text>
</comment>
<proteinExistence type="predicted"/>
<evidence type="ECO:0000313" key="1">
    <source>
        <dbReference type="EMBL" id="KAH3817980.1"/>
    </source>
</evidence>
<gene>
    <name evidence="1" type="ORF">DPMN_119565</name>
</gene>
<sequence length="59" mass="6409">MQAQQHPTSGKSTLCQGMGTAFRLALQATQLSIKVIQQSFQETPLSLQATQLLASQLFC</sequence>
<keyword evidence="2" id="KW-1185">Reference proteome</keyword>
<dbReference type="Proteomes" id="UP000828390">
    <property type="component" value="Unassembled WGS sequence"/>
</dbReference>
<dbReference type="EMBL" id="JAIWYP010000005">
    <property type="protein sequence ID" value="KAH3817980.1"/>
    <property type="molecule type" value="Genomic_DNA"/>
</dbReference>
<protein>
    <submittedName>
        <fullName evidence="1">Uncharacterized protein</fullName>
    </submittedName>
</protein>
<evidence type="ECO:0000313" key="2">
    <source>
        <dbReference type="Proteomes" id="UP000828390"/>
    </source>
</evidence>
<reference evidence="1" key="1">
    <citation type="journal article" date="2019" name="bioRxiv">
        <title>The Genome of the Zebra Mussel, Dreissena polymorpha: A Resource for Invasive Species Research.</title>
        <authorList>
            <person name="McCartney M.A."/>
            <person name="Auch B."/>
            <person name="Kono T."/>
            <person name="Mallez S."/>
            <person name="Zhang Y."/>
            <person name="Obille A."/>
            <person name="Becker A."/>
            <person name="Abrahante J.E."/>
            <person name="Garbe J."/>
            <person name="Badalamenti J.P."/>
            <person name="Herman A."/>
            <person name="Mangelson H."/>
            <person name="Liachko I."/>
            <person name="Sullivan S."/>
            <person name="Sone E.D."/>
            <person name="Koren S."/>
            <person name="Silverstein K.A.T."/>
            <person name="Beckman K.B."/>
            <person name="Gohl D.M."/>
        </authorList>
    </citation>
    <scope>NUCLEOTIDE SEQUENCE</scope>
    <source>
        <strain evidence="1">Duluth1</strain>
        <tissue evidence="1">Whole animal</tissue>
    </source>
</reference>